<dbReference type="GO" id="GO:0006231">
    <property type="term" value="P:dTMP biosynthetic process"/>
    <property type="evidence" value="ECO:0007669"/>
    <property type="project" value="InterPro"/>
</dbReference>
<dbReference type="SUPFAM" id="SSF69796">
    <property type="entry name" value="Thymidylate synthase-complementing protein Thy1"/>
    <property type="match status" value="1"/>
</dbReference>
<dbReference type="GO" id="GO:0050660">
    <property type="term" value="F:flavin adenine dinucleotide binding"/>
    <property type="evidence" value="ECO:0007669"/>
    <property type="project" value="InterPro"/>
</dbReference>
<organism evidence="1 2">
    <name type="scientific">Gottschalkia purinilytica</name>
    <name type="common">Clostridium purinilyticum</name>
    <dbReference type="NCBI Taxonomy" id="1503"/>
    <lineage>
        <taxon>Bacteria</taxon>
        <taxon>Bacillati</taxon>
        <taxon>Bacillota</taxon>
        <taxon>Tissierellia</taxon>
        <taxon>Tissierellales</taxon>
        <taxon>Gottschalkiaceae</taxon>
        <taxon>Gottschalkia</taxon>
    </lineage>
</organism>
<dbReference type="InterPro" id="IPR036098">
    <property type="entry name" value="Thymidylate_synthase_ThyX_sf"/>
</dbReference>
<dbReference type="OrthoDB" id="92308at2"/>
<gene>
    <name evidence="1" type="ORF">CLPU_59c00010</name>
</gene>
<reference evidence="2" key="1">
    <citation type="submission" date="2015-07" db="EMBL/GenBank/DDBJ databases">
        <title>Draft genome sequence of the purine-degrading Gottschalkia purinilyticum DSM 1384 (formerly Clostridium purinilyticum).</title>
        <authorList>
            <person name="Poehlein A."/>
            <person name="Schiel-Bengelsdorf B."/>
            <person name="Bengelsdorf F.R."/>
            <person name="Daniel R."/>
            <person name="Duerre P."/>
        </authorList>
    </citation>
    <scope>NUCLEOTIDE SEQUENCE [LARGE SCALE GENOMIC DNA]</scope>
    <source>
        <strain evidence="2">DSM 1384</strain>
    </source>
</reference>
<accession>A0A0L0W620</accession>
<dbReference type="Proteomes" id="UP000037267">
    <property type="component" value="Unassembled WGS sequence"/>
</dbReference>
<dbReference type="EMBL" id="LGSS01000059">
    <property type="protein sequence ID" value="KNF06937.1"/>
    <property type="molecule type" value="Genomic_DNA"/>
</dbReference>
<dbReference type="AlphaFoldDB" id="A0A0L0W620"/>
<comment type="caution">
    <text evidence="1">The sequence shown here is derived from an EMBL/GenBank/DDBJ whole genome shotgun (WGS) entry which is preliminary data.</text>
</comment>
<keyword evidence="2" id="KW-1185">Reference proteome</keyword>
<dbReference type="GO" id="GO:0050797">
    <property type="term" value="F:thymidylate synthase (FAD) activity"/>
    <property type="evidence" value="ECO:0007669"/>
    <property type="project" value="InterPro"/>
</dbReference>
<evidence type="ECO:0000313" key="2">
    <source>
        <dbReference type="Proteomes" id="UP000037267"/>
    </source>
</evidence>
<name>A0A0L0W620_GOTPU</name>
<proteinExistence type="predicted"/>
<dbReference type="RefSeq" id="WP_050379149.1">
    <property type="nucleotide sequence ID" value="NZ_LGSS01000059.1"/>
</dbReference>
<protein>
    <submittedName>
        <fullName evidence="1">Thymidylate synthase complementing protein</fullName>
    </submittedName>
</protein>
<sequence length="208" mass="24951">MRIIYTDVYGFQHALRGMRNPKNSWGRTDSVAYELDSGILKFSIGNADIELSKKLVKAGTEHCKHLRMIQVWADVKAPRYWWQEFDTYKHVEKISCSTMHTLFRKEMSILDFEFISKEEEVGIICQVIDTLNELREEYIESSKERYLELAKTLLPESYLQKRTINTNYQQLLNIYHQRKNHRLPQWKEFCKWIEELPYFKELTGIDDK</sequence>
<evidence type="ECO:0000313" key="1">
    <source>
        <dbReference type="EMBL" id="KNF06937.1"/>
    </source>
</evidence>